<feature type="domain" description="ARID" evidence="1">
    <location>
        <begin position="36"/>
        <end position="130"/>
    </location>
</feature>
<dbReference type="CDD" id="cd16100">
    <property type="entry name" value="ARID"/>
    <property type="match status" value="1"/>
</dbReference>
<evidence type="ECO:0000313" key="3">
    <source>
        <dbReference type="Proteomes" id="UP000243459"/>
    </source>
</evidence>
<dbReference type="AlphaFoldDB" id="A0A5P1E2W5"/>
<dbReference type="Pfam" id="PF01388">
    <property type="entry name" value="ARID"/>
    <property type="match status" value="1"/>
</dbReference>
<dbReference type="Proteomes" id="UP000243459">
    <property type="component" value="Chromosome 10"/>
</dbReference>
<dbReference type="PANTHER" id="PTHR46410:SF1">
    <property type="entry name" value="AT-RICH INTERACTIVE DOMAIN-CONTAINING PROTEIN 1"/>
    <property type="match status" value="1"/>
</dbReference>
<dbReference type="Gene3D" id="1.10.150.60">
    <property type="entry name" value="ARID DNA-binding domain"/>
    <property type="match status" value="1"/>
</dbReference>
<dbReference type="InterPro" id="IPR036431">
    <property type="entry name" value="ARID_dom_sf"/>
</dbReference>
<accession>A0A5P1E2W5</accession>
<organism evidence="2 3">
    <name type="scientific">Asparagus officinalis</name>
    <name type="common">Garden asparagus</name>
    <dbReference type="NCBI Taxonomy" id="4686"/>
    <lineage>
        <taxon>Eukaryota</taxon>
        <taxon>Viridiplantae</taxon>
        <taxon>Streptophyta</taxon>
        <taxon>Embryophyta</taxon>
        <taxon>Tracheophyta</taxon>
        <taxon>Spermatophyta</taxon>
        <taxon>Magnoliopsida</taxon>
        <taxon>Liliopsida</taxon>
        <taxon>Asparagales</taxon>
        <taxon>Asparagaceae</taxon>
        <taxon>Asparagoideae</taxon>
        <taxon>Asparagus</taxon>
    </lineage>
</organism>
<name>A0A5P1E2W5_ASPOF</name>
<keyword evidence="3" id="KW-1185">Reference proteome</keyword>
<dbReference type="OrthoDB" id="1938591at2759"/>
<sequence>MYPLSSPSSSRDLVEILRKLQTLGYFQDLAESDLTPQNQIAFFNRILNLFSKEIHRNQQIRPVPAVLGDGNAVDLFELCFVVRERGGYESVSGEKGWGSVSAAIGFDSCVGPCVKLVFFKYLGAVERWLDKVLGKKENCENSKKNQFLTPVKDGGRRLTVEKGEGFVAKRHLGLTSCSGYFKKRKREALGEMLNWLLRMAKSPKDAVIGGNHRENYSIAVSARRVMFLKFTMRADGDMWDFQRVPRMLPSIYDDNNYDAGALAPEGLRCSPRHHALSELPNSGCYSESSVIAGGDKGNGTAGKEACSIKRNLRSDILDELDEIMERLSENEYKKEVAMNRIAEVPLWTDKSASTTFNADEQKWLGEPIWPPEGRAHCSFKQDSIGKGRKDSCNCGYPGSVECVRFHVAEKRVQLKCELGSAFKNWGFNCMGEEVALSWTDEEAEKFKSIMHLNPLSDNLWADLNRAFPLKGKKSLVSYYFNVFTLARRCYQNRMTPDGIDSDAEDAEFGFLSIPFGQDAIKVYEPKTNFCAQNGQCLDIED</sequence>
<dbReference type="SMART" id="SM00501">
    <property type="entry name" value="BRIGHT"/>
    <property type="match status" value="1"/>
</dbReference>
<evidence type="ECO:0000259" key="1">
    <source>
        <dbReference type="PROSITE" id="PS51011"/>
    </source>
</evidence>
<proteinExistence type="predicted"/>
<dbReference type="InterPro" id="IPR001606">
    <property type="entry name" value="ARID_dom"/>
</dbReference>
<evidence type="ECO:0000313" key="2">
    <source>
        <dbReference type="EMBL" id="ONK56880.1"/>
    </source>
</evidence>
<dbReference type="EMBL" id="CM007390">
    <property type="protein sequence ID" value="ONK56880.1"/>
    <property type="molecule type" value="Genomic_DNA"/>
</dbReference>
<reference evidence="3" key="1">
    <citation type="journal article" date="2017" name="Nat. Commun.">
        <title>The asparagus genome sheds light on the origin and evolution of a young Y chromosome.</title>
        <authorList>
            <person name="Harkess A."/>
            <person name="Zhou J."/>
            <person name="Xu C."/>
            <person name="Bowers J.E."/>
            <person name="Van der Hulst R."/>
            <person name="Ayyampalayam S."/>
            <person name="Mercati F."/>
            <person name="Riccardi P."/>
            <person name="McKain M.R."/>
            <person name="Kakrana A."/>
            <person name="Tang H."/>
            <person name="Ray J."/>
            <person name="Groenendijk J."/>
            <person name="Arikit S."/>
            <person name="Mathioni S.M."/>
            <person name="Nakano M."/>
            <person name="Shan H."/>
            <person name="Telgmann-Rauber A."/>
            <person name="Kanno A."/>
            <person name="Yue Z."/>
            <person name="Chen H."/>
            <person name="Li W."/>
            <person name="Chen Y."/>
            <person name="Xu X."/>
            <person name="Zhang Y."/>
            <person name="Luo S."/>
            <person name="Chen H."/>
            <person name="Gao J."/>
            <person name="Mao Z."/>
            <person name="Pires J.C."/>
            <person name="Luo M."/>
            <person name="Kudrna D."/>
            <person name="Wing R.A."/>
            <person name="Meyers B.C."/>
            <person name="Yi K."/>
            <person name="Kong H."/>
            <person name="Lavrijsen P."/>
            <person name="Sunseri F."/>
            <person name="Falavigna A."/>
            <person name="Ye Y."/>
            <person name="Leebens-Mack J.H."/>
            <person name="Chen G."/>
        </authorList>
    </citation>
    <scope>NUCLEOTIDE SEQUENCE [LARGE SCALE GENOMIC DNA]</scope>
    <source>
        <strain evidence="3">cv. DH0086</strain>
    </source>
</reference>
<protein>
    <recommendedName>
        <fullName evidence="1">ARID domain-containing protein</fullName>
    </recommendedName>
</protein>
<dbReference type="PANTHER" id="PTHR46410">
    <property type="entry name" value="AT-RICH INTERACTIVE DOMAIN-CONTAINING PROTEIN 2"/>
    <property type="match status" value="1"/>
</dbReference>
<dbReference type="PROSITE" id="PS51011">
    <property type="entry name" value="ARID"/>
    <property type="match status" value="1"/>
</dbReference>
<dbReference type="Gramene" id="ONK56880">
    <property type="protein sequence ID" value="ONK56880"/>
    <property type="gene ID" value="A4U43_C10F14110"/>
</dbReference>
<dbReference type="SMART" id="SM01014">
    <property type="entry name" value="ARID"/>
    <property type="match status" value="1"/>
</dbReference>
<gene>
    <name evidence="2" type="ORF">A4U43_C10F14110</name>
</gene>
<dbReference type="GO" id="GO:0003677">
    <property type="term" value="F:DNA binding"/>
    <property type="evidence" value="ECO:0007669"/>
    <property type="project" value="InterPro"/>
</dbReference>
<dbReference type="SUPFAM" id="SSF46774">
    <property type="entry name" value="ARID-like"/>
    <property type="match status" value="1"/>
</dbReference>
<dbReference type="OMA" id="HGICDSA"/>